<dbReference type="InterPro" id="IPR036196">
    <property type="entry name" value="Ptyr_pPase_sf"/>
</dbReference>
<reference evidence="6 7" key="1">
    <citation type="submission" date="2020-08" db="EMBL/GenBank/DDBJ databases">
        <title>Genomic Encyclopedia of Type Strains, Phase IV (KMG-IV): sequencing the most valuable type-strain genomes for metagenomic binning, comparative biology and taxonomic classification.</title>
        <authorList>
            <person name="Goeker M."/>
        </authorList>
    </citation>
    <scope>NUCLEOTIDE SEQUENCE [LARGE SCALE GENOMIC DNA]</scope>
    <source>
        <strain evidence="6 7">DSM 11805</strain>
    </source>
</reference>
<dbReference type="Pfam" id="PF01451">
    <property type="entry name" value="LMWPc"/>
    <property type="match status" value="1"/>
</dbReference>
<name>A0A841RTK9_9BACI</name>
<dbReference type="Gene3D" id="3.40.50.2300">
    <property type="match status" value="1"/>
</dbReference>
<dbReference type="SUPFAM" id="SSF52788">
    <property type="entry name" value="Phosphotyrosine protein phosphatases I"/>
    <property type="match status" value="1"/>
</dbReference>
<accession>A0A841RTK9</accession>
<dbReference type="AlphaFoldDB" id="A0A841RTK9"/>
<feature type="domain" description="Phosphotyrosine protein phosphatase I" evidence="5">
    <location>
        <begin position="1"/>
        <end position="180"/>
    </location>
</feature>
<feature type="active site" description="Nucleophile" evidence="4">
    <location>
        <position position="7"/>
    </location>
</feature>
<comment type="similarity">
    <text evidence="1">Belongs to the low molecular weight phosphotyrosine protein phosphatase family.</text>
</comment>
<proteinExistence type="inferred from homology"/>
<keyword evidence="7" id="KW-1185">Reference proteome</keyword>
<gene>
    <name evidence="6" type="ORF">GGQ92_003087</name>
</gene>
<feature type="active site" description="Nucleophile" evidence="4">
    <location>
        <position position="13"/>
    </location>
</feature>
<dbReference type="EMBL" id="JACHON010000028">
    <property type="protein sequence ID" value="MBB6514264.1"/>
    <property type="molecule type" value="Genomic_DNA"/>
</dbReference>
<dbReference type="CDD" id="cd16344">
    <property type="entry name" value="LMWPAP"/>
    <property type="match status" value="1"/>
</dbReference>
<dbReference type="PRINTS" id="PR00719">
    <property type="entry name" value="LMWPTPASE"/>
</dbReference>
<evidence type="ECO:0000256" key="2">
    <source>
        <dbReference type="ARBA" id="ARBA00022801"/>
    </source>
</evidence>
<dbReference type="GO" id="GO:0004725">
    <property type="term" value="F:protein tyrosine phosphatase activity"/>
    <property type="evidence" value="ECO:0007669"/>
    <property type="project" value="UniProtKB-EC"/>
</dbReference>
<dbReference type="PANTHER" id="PTHR11717:SF31">
    <property type="entry name" value="LOW MOLECULAR WEIGHT PROTEIN-TYROSINE-PHOSPHATASE ETP-RELATED"/>
    <property type="match status" value="1"/>
</dbReference>
<dbReference type="InterPro" id="IPR050438">
    <property type="entry name" value="LMW_PTPase"/>
</dbReference>
<evidence type="ECO:0000256" key="1">
    <source>
        <dbReference type="ARBA" id="ARBA00011063"/>
    </source>
</evidence>
<sequence length="186" mass="21403">MNILFVCTGNTCRSPMAAAMFQARTKHNVQSAGIFASYGAPASAHTMEILRENNITYEHSSQPVTEELLDWADLVLTMTTQHRDMLKQQYPHYTSTIFALKEYALPDFEEKWNELTSLYAQLETKKLETGTIDESIKAKIIELEKDIHSIDISDPFGGNLTLYKKTYEDLHKHLALLEKKLQYRDR</sequence>
<organism evidence="6 7">
    <name type="scientific">Gracilibacillus halotolerans</name>
    <dbReference type="NCBI Taxonomy" id="74386"/>
    <lineage>
        <taxon>Bacteria</taxon>
        <taxon>Bacillati</taxon>
        <taxon>Bacillota</taxon>
        <taxon>Bacilli</taxon>
        <taxon>Bacillales</taxon>
        <taxon>Bacillaceae</taxon>
        <taxon>Gracilibacillus</taxon>
    </lineage>
</organism>
<dbReference type="RefSeq" id="WP_184251005.1">
    <property type="nucleotide sequence ID" value="NZ_BAAACU010000010.1"/>
</dbReference>
<comment type="caution">
    <text evidence="6">The sequence shown here is derived from an EMBL/GenBank/DDBJ whole genome shotgun (WGS) entry which is preliminary data.</text>
</comment>
<keyword evidence="3" id="KW-0904">Protein phosphatase</keyword>
<dbReference type="InterPro" id="IPR017867">
    <property type="entry name" value="Tyr_phospatase_low_mol_wt"/>
</dbReference>
<evidence type="ECO:0000313" key="6">
    <source>
        <dbReference type="EMBL" id="MBB6514264.1"/>
    </source>
</evidence>
<dbReference type="SMART" id="SM00226">
    <property type="entry name" value="LMWPc"/>
    <property type="match status" value="1"/>
</dbReference>
<keyword evidence="2 6" id="KW-0378">Hydrolase</keyword>
<evidence type="ECO:0000256" key="3">
    <source>
        <dbReference type="ARBA" id="ARBA00022912"/>
    </source>
</evidence>
<protein>
    <submittedName>
        <fullName evidence="6">Protein-tyrosine phosphatase</fullName>
        <ecNumber evidence="6">3.1.3.48</ecNumber>
    </submittedName>
</protein>
<dbReference type="Proteomes" id="UP000572212">
    <property type="component" value="Unassembled WGS sequence"/>
</dbReference>
<evidence type="ECO:0000259" key="5">
    <source>
        <dbReference type="SMART" id="SM00226"/>
    </source>
</evidence>
<dbReference type="EC" id="3.1.3.48" evidence="6"/>
<evidence type="ECO:0000313" key="7">
    <source>
        <dbReference type="Proteomes" id="UP000572212"/>
    </source>
</evidence>
<evidence type="ECO:0000256" key="4">
    <source>
        <dbReference type="PIRSR" id="PIRSR617867-1"/>
    </source>
</evidence>
<dbReference type="PANTHER" id="PTHR11717">
    <property type="entry name" value="LOW MOLECULAR WEIGHT PROTEIN TYROSINE PHOSPHATASE"/>
    <property type="match status" value="1"/>
</dbReference>
<dbReference type="InterPro" id="IPR023485">
    <property type="entry name" value="Ptyr_pPase"/>
</dbReference>